<evidence type="ECO:0000256" key="3">
    <source>
        <dbReference type="PROSITE-ProRule" id="PRU00473"/>
    </source>
</evidence>
<dbReference type="AlphaFoldDB" id="A0A4P7PTU3"/>
<dbReference type="InterPro" id="IPR036737">
    <property type="entry name" value="OmpA-like_sf"/>
</dbReference>
<proteinExistence type="predicted"/>
<dbReference type="InterPro" id="IPR006664">
    <property type="entry name" value="OMP_bac"/>
</dbReference>
<feature type="domain" description="OmpA-like" evidence="4">
    <location>
        <begin position="543"/>
        <end position="665"/>
    </location>
</feature>
<dbReference type="EMBL" id="CP038810">
    <property type="protein sequence ID" value="QBZ98116.1"/>
    <property type="molecule type" value="Genomic_DNA"/>
</dbReference>
<comment type="subcellular location">
    <subcellularLocation>
        <location evidence="1">Membrane</location>
    </subcellularLocation>
</comment>
<evidence type="ECO:0000256" key="2">
    <source>
        <dbReference type="ARBA" id="ARBA00023136"/>
    </source>
</evidence>
<accession>A0A4P7PTU3</accession>
<evidence type="ECO:0000313" key="5">
    <source>
        <dbReference type="EMBL" id="QBZ98116.1"/>
    </source>
</evidence>
<gene>
    <name evidence="5" type="ORF">GS03_01621</name>
</gene>
<dbReference type="Proteomes" id="UP000296862">
    <property type="component" value="Chromosome"/>
</dbReference>
<reference evidence="5 6" key="1">
    <citation type="submission" date="2019-04" db="EMBL/GenBank/DDBJ databases">
        <title>Flavobacterium sp. GS03.</title>
        <authorList>
            <person name="Kim H."/>
        </authorList>
    </citation>
    <scope>NUCLEOTIDE SEQUENCE [LARGE SCALE GENOMIC DNA]</scope>
    <source>
        <strain evidence="5 6">GS03</strain>
    </source>
</reference>
<keyword evidence="2 3" id="KW-0472">Membrane</keyword>
<dbReference type="Gene3D" id="3.30.1330.60">
    <property type="entry name" value="OmpA-like domain"/>
    <property type="match status" value="2"/>
</dbReference>
<protein>
    <recommendedName>
        <fullName evidence="4">OmpA-like domain-containing protein</fullName>
    </recommendedName>
</protein>
<dbReference type="SUPFAM" id="SSF103088">
    <property type="entry name" value="OmpA-like"/>
    <property type="match status" value="1"/>
</dbReference>
<organism evidence="5 6">
    <name type="scientific">Flavobacterium sangjuense</name>
    <dbReference type="NCBI Taxonomy" id="2518177"/>
    <lineage>
        <taxon>Bacteria</taxon>
        <taxon>Pseudomonadati</taxon>
        <taxon>Bacteroidota</taxon>
        <taxon>Flavobacteriia</taxon>
        <taxon>Flavobacteriales</taxon>
        <taxon>Flavobacteriaceae</taxon>
        <taxon>Flavobacterium</taxon>
    </lineage>
</organism>
<dbReference type="PRINTS" id="PR01021">
    <property type="entry name" value="OMPADOMAIN"/>
</dbReference>
<evidence type="ECO:0000313" key="6">
    <source>
        <dbReference type="Proteomes" id="UP000296862"/>
    </source>
</evidence>
<keyword evidence="6" id="KW-1185">Reference proteome</keyword>
<dbReference type="GO" id="GO:0016020">
    <property type="term" value="C:membrane"/>
    <property type="evidence" value="ECO:0007669"/>
    <property type="project" value="UniProtKB-SubCell"/>
</dbReference>
<dbReference type="OrthoDB" id="9805566at2"/>
<evidence type="ECO:0000256" key="1">
    <source>
        <dbReference type="ARBA" id="ARBA00004370"/>
    </source>
</evidence>
<dbReference type="KEGG" id="fsn:GS03_01621"/>
<evidence type="ECO:0000259" key="4">
    <source>
        <dbReference type="PROSITE" id="PS51123"/>
    </source>
</evidence>
<name>A0A4P7PTU3_9FLAO</name>
<sequence length="665" mass="73497">MKNNNLTPMTAQNIEVSNYKTILFSLVLLCGLTSAYAQETQYSKPKWWFGAAAGTNFNFYRGSTQQLNADFTSPTAFHNGFGIELYLAPTIEYHAPNSRFGFMLQAGYDDRSGKFNQVITPCDCPADLKTKLSYITIEPSLRFAPFNGNFYLYGGPRIAFNQSKSFEYQLGTNPNFPLQPANPAVKGDLSDVKNTIVSMQIGMGYDIPINSETAKTQWVVSPFVAYQPYFGQNPRSTETWNVSTLRAGVILKFGQGHPIETAVAGEAQLTVTAPTQQTTARKVREVFPIRNYVFFDAGSSEISSRYILLKKNQVADFKEDQISFDTPKNMSGRSERQMVVYYNILNILGDRMGKNPSSTITLVGSSDNGADDGRAMAQSIKNYLVNVFSINGNRIAIEGRVKPVIASEQPGGTLELALLREGDRRVSIESSSPALLMEFQSGPEAPLKPIEIISMEQAVNSDAVVFDTSASKESFTTWSVNLKDSRGKSKNYGPFAQPKVSIPVKTILGNQPEGDYMVTLTGTTAAGKTLTKETTVHIVPYVAPVVQESIRFSVLYEFNESKSIAIYEKYLTDIVTPKIRNGDTVIITGHTDIIGETDYNKNLSLARANDVKGILIKSLADAGTNNITFDIHGDGEDENLAPFENKYPEERFYNRTVVIDILTKK</sequence>
<dbReference type="PROSITE" id="PS51123">
    <property type="entry name" value="OMPA_2"/>
    <property type="match status" value="1"/>
</dbReference>
<dbReference type="InterPro" id="IPR006665">
    <property type="entry name" value="OmpA-like"/>
</dbReference>
<dbReference type="RefSeq" id="WP_136152031.1">
    <property type="nucleotide sequence ID" value="NZ_CP038810.1"/>
</dbReference>